<evidence type="ECO:0000259" key="2">
    <source>
        <dbReference type="Pfam" id="PF00857"/>
    </source>
</evidence>
<evidence type="ECO:0000313" key="3">
    <source>
        <dbReference type="EMBL" id="GER84878.1"/>
    </source>
</evidence>
<dbReference type="Pfam" id="PF00857">
    <property type="entry name" value="Isochorismatase"/>
    <property type="match status" value="1"/>
</dbReference>
<dbReference type="PANTHER" id="PTHR43540">
    <property type="entry name" value="PEROXYUREIDOACRYLATE/UREIDOACRYLATE AMIDOHYDROLASE-RELATED"/>
    <property type="match status" value="1"/>
</dbReference>
<dbReference type="InterPro" id="IPR050272">
    <property type="entry name" value="Isochorismatase-like_hydrls"/>
</dbReference>
<protein>
    <submittedName>
        <fullName evidence="3">Hypothetical isochorismatase hydrolase</fullName>
    </submittedName>
</protein>
<reference evidence="3 4" key="1">
    <citation type="journal article" date="2019" name="Int. J. Syst. Evol. Microbiol.">
        <title>Thermogemmatispora aurantia sp. nov. and Thermogemmatispora argillosa sp. nov., within the class Ktedonobacteria, and emended description of the genus Thermogemmatispora.</title>
        <authorList>
            <person name="Zheng Y."/>
            <person name="Wang C.M."/>
            <person name="Sakai Y."/>
            <person name="Abe K."/>
            <person name="Yokota A."/>
            <person name="Yabe S."/>
        </authorList>
    </citation>
    <scope>NUCLEOTIDE SEQUENCE [LARGE SCALE GENOMIC DNA]</scope>
    <source>
        <strain evidence="3 4">A1-2</strain>
    </source>
</reference>
<comment type="caution">
    <text evidence="3">The sequence shown here is derived from an EMBL/GenBank/DDBJ whole genome shotgun (WGS) entry which is preliminary data.</text>
</comment>
<proteinExistence type="predicted"/>
<dbReference type="InterPro" id="IPR000868">
    <property type="entry name" value="Isochorismatase-like_dom"/>
</dbReference>
<accession>A0A5J4K8D9</accession>
<dbReference type="CDD" id="cd00431">
    <property type="entry name" value="cysteine_hydrolases"/>
    <property type="match status" value="1"/>
</dbReference>
<name>A0A5J4K8D9_9CHLR</name>
<feature type="domain" description="Isochorismatase-like" evidence="2">
    <location>
        <begin position="27"/>
        <end position="205"/>
    </location>
</feature>
<gene>
    <name evidence="3" type="ORF">KTAU_35140</name>
</gene>
<dbReference type="SUPFAM" id="SSF52499">
    <property type="entry name" value="Isochorismatase-like hydrolases"/>
    <property type="match status" value="1"/>
</dbReference>
<dbReference type="InterPro" id="IPR036380">
    <property type="entry name" value="Isochorismatase-like_sf"/>
</dbReference>
<dbReference type="Gene3D" id="3.40.50.850">
    <property type="entry name" value="Isochorismatase-like"/>
    <property type="match status" value="1"/>
</dbReference>
<organism evidence="3 4">
    <name type="scientific">Thermogemmatispora aurantia</name>
    <dbReference type="NCBI Taxonomy" id="2045279"/>
    <lineage>
        <taxon>Bacteria</taxon>
        <taxon>Bacillati</taxon>
        <taxon>Chloroflexota</taxon>
        <taxon>Ktedonobacteria</taxon>
        <taxon>Thermogemmatisporales</taxon>
        <taxon>Thermogemmatisporaceae</taxon>
        <taxon>Thermogemmatispora</taxon>
    </lineage>
</organism>
<evidence type="ECO:0000313" key="4">
    <source>
        <dbReference type="Proteomes" id="UP000334820"/>
    </source>
</evidence>
<dbReference type="AlphaFoldDB" id="A0A5J4K8D9"/>
<dbReference type="GO" id="GO:0016787">
    <property type="term" value="F:hydrolase activity"/>
    <property type="evidence" value="ECO:0007669"/>
    <property type="project" value="UniProtKB-KW"/>
</dbReference>
<dbReference type="Proteomes" id="UP000334820">
    <property type="component" value="Unassembled WGS sequence"/>
</dbReference>
<keyword evidence="1 3" id="KW-0378">Hydrolase</keyword>
<evidence type="ECO:0000256" key="1">
    <source>
        <dbReference type="ARBA" id="ARBA00022801"/>
    </source>
</evidence>
<keyword evidence="4" id="KW-1185">Reference proteome</keyword>
<dbReference type="EMBL" id="BKZV01000005">
    <property type="protein sequence ID" value="GER84878.1"/>
    <property type="molecule type" value="Genomic_DNA"/>
</dbReference>
<sequence>MLIGMSQELSLVSFMDHYIAPDFTAVALIVIDMQRDFLDGQPAGVAGTVAIVPRIVRLLQAFREAERPIIHVVRIYLADGSNVDLCRRAAVERGASWVLADSPGCEIVPELLPDRFSRLETARLLAGQIQYLWPHEVVIYKPRWGAFYCTPLEDYLHRAHVSTLIICGCNFPNCPRATLYEASERDFRLVLVEDAVSGLYEQGKQELRSIGVSIMKSAEIVAELRRLKAEAGRAALEGPEVARDRPGGE</sequence>